<protein>
    <recommendedName>
        <fullName evidence="3">Antitoxin component YwqK of the YwqJK toxin-antitoxin module</fullName>
    </recommendedName>
</protein>
<reference evidence="2" key="1">
    <citation type="submission" date="2016-11" db="EMBL/GenBank/DDBJ databases">
        <authorList>
            <person name="Varghese N."/>
            <person name="Submissions S."/>
        </authorList>
    </citation>
    <scope>NUCLEOTIDE SEQUENCE [LARGE SCALE GENOMIC DNA]</scope>
    <source>
        <strain evidence="2">DSM 24786</strain>
    </source>
</reference>
<sequence length="191" mass="22248">MRNFLILLMFFTFNKLISQEIIGMKEVYIDNDLVYKSADDGLFTGIAQSKRKSGHLVYEEEYEKGIILSSKLYYNGKEKRVSNKAIYNPKKPLILSKEYSYDLKSEIFEITTYNNDGLKILYEQFTNGKVSYSCEYLGKKKHGLELGYRDGGEKMTFSCEYINGKKNGTEYCLKEDGTERKRQFKLGKKVK</sequence>
<dbReference type="EMBL" id="FPIY01000003">
    <property type="protein sequence ID" value="SFW57844.1"/>
    <property type="molecule type" value="Genomic_DNA"/>
</dbReference>
<gene>
    <name evidence="1" type="ORF">SAMN05660313_02621</name>
</gene>
<evidence type="ECO:0008006" key="3">
    <source>
        <dbReference type="Google" id="ProtNLM"/>
    </source>
</evidence>
<dbReference type="SUPFAM" id="SSF82185">
    <property type="entry name" value="Histone H3 K4-specific methyltransferase SET7/9 N-terminal domain"/>
    <property type="match status" value="1"/>
</dbReference>
<dbReference type="STRING" id="76595.SAMN05660313_02621"/>
<keyword evidence="2" id="KW-1185">Reference proteome</keyword>
<dbReference type="Proteomes" id="UP000183257">
    <property type="component" value="Unassembled WGS sequence"/>
</dbReference>
<dbReference type="AlphaFoldDB" id="A0A1K1QDR5"/>
<evidence type="ECO:0000313" key="1">
    <source>
        <dbReference type="EMBL" id="SFW57844.1"/>
    </source>
</evidence>
<evidence type="ECO:0000313" key="2">
    <source>
        <dbReference type="Proteomes" id="UP000183257"/>
    </source>
</evidence>
<proteinExistence type="predicted"/>
<accession>A0A1K1QDR5</accession>
<dbReference type="Gene3D" id="2.20.110.10">
    <property type="entry name" value="Histone H3 K4-specific methyltransferase SET7/9 N-terminal domain"/>
    <property type="match status" value="1"/>
</dbReference>
<name>A0A1K1QDR5_9FLAO</name>
<organism evidence="1 2">
    <name type="scientific">Cellulophaga fucicola</name>
    <dbReference type="NCBI Taxonomy" id="76595"/>
    <lineage>
        <taxon>Bacteria</taxon>
        <taxon>Pseudomonadati</taxon>
        <taxon>Bacteroidota</taxon>
        <taxon>Flavobacteriia</taxon>
        <taxon>Flavobacteriales</taxon>
        <taxon>Flavobacteriaceae</taxon>
        <taxon>Cellulophaga</taxon>
    </lineage>
</organism>